<dbReference type="EMBL" id="MU167208">
    <property type="protein sequence ID" value="KAG0152604.1"/>
    <property type="molecule type" value="Genomic_DNA"/>
</dbReference>
<reference evidence="2" key="1">
    <citation type="submission" date="2013-11" db="EMBL/GenBank/DDBJ databases">
        <title>Genome sequence of the fusiform rust pathogen reveals effectors for host alternation and coevolution with pine.</title>
        <authorList>
            <consortium name="DOE Joint Genome Institute"/>
            <person name="Smith K."/>
            <person name="Pendleton A."/>
            <person name="Kubisiak T."/>
            <person name="Anderson C."/>
            <person name="Salamov A."/>
            <person name="Aerts A."/>
            <person name="Riley R."/>
            <person name="Clum A."/>
            <person name="Lindquist E."/>
            <person name="Ence D."/>
            <person name="Campbell M."/>
            <person name="Kronenberg Z."/>
            <person name="Feau N."/>
            <person name="Dhillon B."/>
            <person name="Hamelin R."/>
            <person name="Burleigh J."/>
            <person name="Smith J."/>
            <person name="Yandell M."/>
            <person name="Nelson C."/>
            <person name="Grigoriev I."/>
            <person name="Davis J."/>
        </authorList>
    </citation>
    <scope>NUCLEOTIDE SEQUENCE</scope>
    <source>
        <strain evidence="2">G11</strain>
    </source>
</reference>
<gene>
    <name evidence="2" type="ORF">CROQUDRAFT_719347</name>
</gene>
<dbReference type="AlphaFoldDB" id="A0A9P6THY8"/>
<protein>
    <submittedName>
        <fullName evidence="2">Uncharacterized protein</fullName>
    </submittedName>
</protein>
<proteinExistence type="predicted"/>
<accession>A0A9P6THY8</accession>
<dbReference type="OrthoDB" id="2501405at2759"/>
<organism evidence="2 3">
    <name type="scientific">Cronartium quercuum f. sp. fusiforme G11</name>
    <dbReference type="NCBI Taxonomy" id="708437"/>
    <lineage>
        <taxon>Eukaryota</taxon>
        <taxon>Fungi</taxon>
        <taxon>Dikarya</taxon>
        <taxon>Basidiomycota</taxon>
        <taxon>Pucciniomycotina</taxon>
        <taxon>Pucciniomycetes</taxon>
        <taxon>Pucciniales</taxon>
        <taxon>Coleosporiaceae</taxon>
        <taxon>Cronartium</taxon>
    </lineage>
</organism>
<keyword evidence="1" id="KW-0732">Signal</keyword>
<comment type="caution">
    <text evidence="2">The sequence shown here is derived from an EMBL/GenBank/DDBJ whole genome shotgun (WGS) entry which is preliminary data.</text>
</comment>
<sequence length="216" mass="24882">MPSSYLFALRLAFILILSMSILPDVHARTLSRRSSLDNHPDPVLFMDNYLVYVNNAVLVYTPTGTVAFQVTKTKLHGIGRTQYRVTDFFGRVILILNSDDDICNYRSHYKDRLGLPKFKFDPRGILPDRWYFTSATDPGVRFVFKRHVLNLGGKIINKQSKKVVATLSIEKRREPWLVALFVTRKTYVLRSDGTLPNSELATLMVLVQIRYHHCGY</sequence>
<keyword evidence="3" id="KW-1185">Reference proteome</keyword>
<evidence type="ECO:0000313" key="3">
    <source>
        <dbReference type="Proteomes" id="UP000886653"/>
    </source>
</evidence>
<feature type="chain" id="PRO_5040191095" evidence="1">
    <location>
        <begin position="28"/>
        <end position="216"/>
    </location>
</feature>
<name>A0A9P6THY8_9BASI</name>
<evidence type="ECO:0000313" key="2">
    <source>
        <dbReference type="EMBL" id="KAG0152604.1"/>
    </source>
</evidence>
<evidence type="ECO:0000256" key="1">
    <source>
        <dbReference type="SAM" id="SignalP"/>
    </source>
</evidence>
<feature type="signal peptide" evidence="1">
    <location>
        <begin position="1"/>
        <end position="27"/>
    </location>
</feature>
<dbReference type="Proteomes" id="UP000886653">
    <property type="component" value="Unassembled WGS sequence"/>
</dbReference>